<dbReference type="Pfam" id="PF20589">
    <property type="entry name" value="DUF6790"/>
    <property type="match status" value="1"/>
</dbReference>
<name>A0ABY3WSL0_9ACTN</name>
<organism evidence="1 2">
    <name type="scientific">Streptomyces formicae</name>
    <dbReference type="NCBI Taxonomy" id="1616117"/>
    <lineage>
        <taxon>Bacteria</taxon>
        <taxon>Bacillati</taxon>
        <taxon>Actinomycetota</taxon>
        <taxon>Actinomycetes</taxon>
        <taxon>Kitasatosporales</taxon>
        <taxon>Streptomycetaceae</taxon>
        <taxon>Streptomyces</taxon>
    </lineage>
</organism>
<dbReference type="Proteomes" id="UP000828924">
    <property type="component" value="Chromosome"/>
</dbReference>
<evidence type="ECO:0000313" key="1">
    <source>
        <dbReference type="EMBL" id="UNM15629.1"/>
    </source>
</evidence>
<dbReference type="EMBL" id="CP071872">
    <property type="protein sequence ID" value="UNM15629.1"/>
    <property type="molecule type" value="Genomic_DNA"/>
</dbReference>
<proteinExistence type="predicted"/>
<evidence type="ECO:0008006" key="3">
    <source>
        <dbReference type="Google" id="ProtNLM"/>
    </source>
</evidence>
<accession>A0ABY3WSL0</accession>
<dbReference type="RefSeq" id="WP_242337558.1">
    <property type="nucleotide sequence ID" value="NZ_CP071872.1"/>
</dbReference>
<sequence length="169" mass="18541">MFLIAYFVVLVVFPLIHTFVDRRPNRRTRFRVIEIWLLWFVGASGALSVLTGLGHIGPNAPGIADGIGFAHSPFQWEVGWADIAIGTIGFMSICRRDSFMTAAVIALAILYWGDAVGHLMQLAAHDNTAPHNVQPIYTDILQPLIAVLLLIAYRRLGGGRGPAPEQPAR</sequence>
<dbReference type="InterPro" id="IPR046740">
    <property type="entry name" value="DUF6790"/>
</dbReference>
<protein>
    <recommendedName>
        <fullName evidence="3">Integral membrane protein</fullName>
    </recommendedName>
</protein>
<reference evidence="1 2" key="1">
    <citation type="submission" date="2021-03" db="EMBL/GenBank/DDBJ databases">
        <title>Complete genome of Streptomyces formicae strain 1H-GS9 (DSM 100524).</title>
        <authorList>
            <person name="Atanasov K.E."/>
            <person name="Altabella T."/>
            <person name="Ferrer A."/>
        </authorList>
    </citation>
    <scope>NUCLEOTIDE SEQUENCE [LARGE SCALE GENOMIC DNA]</scope>
    <source>
        <strain evidence="1 2">1H-GS9</strain>
    </source>
</reference>
<evidence type="ECO:0000313" key="2">
    <source>
        <dbReference type="Proteomes" id="UP000828924"/>
    </source>
</evidence>
<keyword evidence="2" id="KW-1185">Reference proteome</keyword>
<gene>
    <name evidence="1" type="ORF">J4032_32945</name>
</gene>